<comment type="caution">
    <text evidence="1">The sequence shown here is derived from an EMBL/GenBank/DDBJ whole genome shotgun (WGS) entry which is preliminary data.</text>
</comment>
<dbReference type="SUPFAM" id="SSF53098">
    <property type="entry name" value="Ribonuclease H-like"/>
    <property type="match status" value="1"/>
</dbReference>
<proteinExistence type="predicted"/>
<name>A0AAV3PGU1_LITER</name>
<dbReference type="Proteomes" id="UP001454036">
    <property type="component" value="Unassembled WGS sequence"/>
</dbReference>
<dbReference type="PANTHER" id="PTHR48475:SF2">
    <property type="entry name" value="RIBONUCLEASE H"/>
    <property type="match status" value="1"/>
</dbReference>
<gene>
    <name evidence="1" type="ORF">LIER_09437</name>
</gene>
<dbReference type="PANTHER" id="PTHR48475">
    <property type="entry name" value="RIBONUCLEASE H"/>
    <property type="match status" value="1"/>
</dbReference>
<dbReference type="GO" id="GO:0003676">
    <property type="term" value="F:nucleic acid binding"/>
    <property type="evidence" value="ECO:0007669"/>
    <property type="project" value="InterPro"/>
</dbReference>
<accession>A0AAV3PGU1</accession>
<evidence type="ECO:0000313" key="2">
    <source>
        <dbReference type="Proteomes" id="UP001454036"/>
    </source>
</evidence>
<evidence type="ECO:0000313" key="1">
    <source>
        <dbReference type="EMBL" id="GAA0150510.1"/>
    </source>
</evidence>
<dbReference type="AlphaFoldDB" id="A0AAV3PGU1"/>
<keyword evidence="2" id="KW-1185">Reference proteome</keyword>
<protein>
    <recommendedName>
        <fullName evidence="3">Reverse transcriptase domain-containing protein</fullName>
    </recommendedName>
</protein>
<dbReference type="InterPro" id="IPR036397">
    <property type="entry name" value="RNaseH_sf"/>
</dbReference>
<dbReference type="EMBL" id="BAABME010001606">
    <property type="protein sequence ID" value="GAA0150510.1"/>
    <property type="molecule type" value="Genomic_DNA"/>
</dbReference>
<organism evidence="1 2">
    <name type="scientific">Lithospermum erythrorhizon</name>
    <name type="common">Purple gromwell</name>
    <name type="synonym">Lithospermum officinale var. erythrorhizon</name>
    <dbReference type="NCBI Taxonomy" id="34254"/>
    <lineage>
        <taxon>Eukaryota</taxon>
        <taxon>Viridiplantae</taxon>
        <taxon>Streptophyta</taxon>
        <taxon>Embryophyta</taxon>
        <taxon>Tracheophyta</taxon>
        <taxon>Spermatophyta</taxon>
        <taxon>Magnoliopsida</taxon>
        <taxon>eudicotyledons</taxon>
        <taxon>Gunneridae</taxon>
        <taxon>Pentapetalae</taxon>
        <taxon>asterids</taxon>
        <taxon>lamiids</taxon>
        <taxon>Boraginales</taxon>
        <taxon>Boraginaceae</taxon>
        <taxon>Boraginoideae</taxon>
        <taxon>Lithospermeae</taxon>
        <taxon>Lithospermum</taxon>
    </lineage>
</organism>
<dbReference type="InterPro" id="IPR012337">
    <property type="entry name" value="RNaseH-like_sf"/>
</dbReference>
<evidence type="ECO:0008006" key="3">
    <source>
        <dbReference type="Google" id="ProtNLM"/>
    </source>
</evidence>
<dbReference type="Gene3D" id="3.30.420.10">
    <property type="entry name" value="Ribonuclease H-like superfamily/Ribonuclease H"/>
    <property type="match status" value="1"/>
</dbReference>
<sequence>MSNHSMIWRLKTWAIELSEFEITYIPRTSIKVQALADFIVKCAARVLEEVSGPREDYVKEIPRWKLYVDEASNEKGSTAGILIEGPEGEMFEYTLRFSFKATNNQVEHEAMVTGLQISQVLKIQ</sequence>
<reference evidence="1 2" key="1">
    <citation type="submission" date="2024-01" db="EMBL/GenBank/DDBJ databases">
        <title>The complete chloroplast genome sequence of Lithospermum erythrorhizon: insights into the phylogenetic relationship among Boraginaceae species and the maternal lineages of purple gromwells.</title>
        <authorList>
            <person name="Okada T."/>
            <person name="Watanabe K."/>
        </authorList>
    </citation>
    <scope>NUCLEOTIDE SEQUENCE [LARGE SCALE GENOMIC DNA]</scope>
</reference>